<gene>
    <name evidence="2" type="ORF">POCULU_LOCUS6990</name>
</gene>
<evidence type="ECO:0000256" key="1">
    <source>
        <dbReference type="SAM" id="SignalP"/>
    </source>
</evidence>
<keyword evidence="3" id="KW-1185">Reference proteome</keyword>
<name>A0A9N9C8S0_9GLOM</name>
<dbReference type="AlphaFoldDB" id="A0A9N9C8S0"/>
<accession>A0A9N9C8S0</accession>
<organism evidence="2 3">
    <name type="scientific">Paraglomus occultum</name>
    <dbReference type="NCBI Taxonomy" id="144539"/>
    <lineage>
        <taxon>Eukaryota</taxon>
        <taxon>Fungi</taxon>
        <taxon>Fungi incertae sedis</taxon>
        <taxon>Mucoromycota</taxon>
        <taxon>Glomeromycotina</taxon>
        <taxon>Glomeromycetes</taxon>
        <taxon>Paraglomerales</taxon>
        <taxon>Paraglomeraceae</taxon>
        <taxon>Paraglomus</taxon>
    </lineage>
</organism>
<dbReference type="OrthoDB" id="2400185at2759"/>
<sequence length="64" mass="6905">MARYIHFALLLLLVTILCSSCSVFAAAVDSTPPLYKVKVLEPKPNAVIPVGQQIQLKIQSAAPQ</sequence>
<feature type="chain" id="PRO_5040245040" evidence="1">
    <location>
        <begin position="21"/>
        <end position="64"/>
    </location>
</feature>
<proteinExistence type="predicted"/>
<keyword evidence="1" id="KW-0732">Signal</keyword>
<dbReference type="EMBL" id="CAJVPJ010001442">
    <property type="protein sequence ID" value="CAG8591347.1"/>
    <property type="molecule type" value="Genomic_DNA"/>
</dbReference>
<protein>
    <submittedName>
        <fullName evidence="2">8553_t:CDS:1</fullName>
    </submittedName>
</protein>
<comment type="caution">
    <text evidence="2">The sequence shown here is derived from an EMBL/GenBank/DDBJ whole genome shotgun (WGS) entry which is preliminary data.</text>
</comment>
<feature type="signal peptide" evidence="1">
    <location>
        <begin position="1"/>
        <end position="20"/>
    </location>
</feature>
<dbReference type="Proteomes" id="UP000789572">
    <property type="component" value="Unassembled WGS sequence"/>
</dbReference>
<feature type="non-terminal residue" evidence="2">
    <location>
        <position position="64"/>
    </location>
</feature>
<evidence type="ECO:0000313" key="2">
    <source>
        <dbReference type="EMBL" id="CAG8591347.1"/>
    </source>
</evidence>
<reference evidence="2" key="1">
    <citation type="submission" date="2021-06" db="EMBL/GenBank/DDBJ databases">
        <authorList>
            <person name="Kallberg Y."/>
            <person name="Tangrot J."/>
            <person name="Rosling A."/>
        </authorList>
    </citation>
    <scope>NUCLEOTIDE SEQUENCE</scope>
    <source>
        <strain evidence="2">IA702</strain>
    </source>
</reference>
<evidence type="ECO:0000313" key="3">
    <source>
        <dbReference type="Proteomes" id="UP000789572"/>
    </source>
</evidence>